<dbReference type="EMBL" id="ASPP01027810">
    <property type="protein sequence ID" value="ETO05744.1"/>
    <property type="molecule type" value="Genomic_DNA"/>
</dbReference>
<feature type="compositionally biased region" description="Basic and acidic residues" evidence="1">
    <location>
        <begin position="62"/>
        <end position="74"/>
    </location>
</feature>
<name>X6LVT9_RETFI</name>
<feature type="region of interest" description="Disordered" evidence="1">
    <location>
        <begin position="1"/>
        <end position="117"/>
    </location>
</feature>
<comment type="caution">
    <text evidence="2">The sequence shown here is derived from an EMBL/GenBank/DDBJ whole genome shotgun (WGS) entry which is preliminary data.</text>
</comment>
<accession>X6LVT9</accession>
<proteinExistence type="predicted"/>
<protein>
    <submittedName>
        <fullName evidence="2">Uncharacterized protein</fullName>
    </submittedName>
</protein>
<sequence>MKCKRLSLLKLQNGTHTKKKKKRDSKKSPQETSTKKKKKPEKHKTKSNKDNEKDKKIKKRNRSEMKHADVLSDKENDEFVEDPKPKKRRLTKNIINTNEGEDDLFGDIIGDNSDASH</sequence>
<organism evidence="2 3">
    <name type="scientific">Reticulomyxa filosa</name>
    <dbReference type="NCBI Taxonomy" id="46433"/>
    <lineage>
        <taxon>Eukaryota</taxon>
        <taxon>Sar</taxon>
        <taxon>Rhizaria</taxon>
        <taxon>Retaria</taxon>
        <taxon>Foraminifera</taxon>
        <taxon>Monothalamids</taxon>
        <taxon>Reticulomyxidae</taxon>
        <taxon>Reticulomyxa</taxon>
    </lineage>
</organism>
<feature type="compositionally biased region" description="Basic residues" evidence="1">
    <location>
        <begin position="35"/>
        <end position="46"/>
    </location>
</feature>
<reference evidence="2 3" key="1">
    <citation type="journal article" date="2013" name="Curr. Biol.">
        <title>The Genome of the Foraminiferan Reticulomyxa filosa.</title>
        <authorList>
            <person name="Glockner G."/>
            <person name="Hulsmann N."/>
            <person name="Schleicher M."/>
            <person name="Noegel A.A."/>
            <person name="Eichinger L."/>
            <person name="Gallinger C."/>
            <person name="Pawlowski J."/>
            <person name="Sierra R."/>
            <person name="Euteneuer U."/>
            <person name="Pillet L."/>
            <person name="Moustafa A."/>
            <person name="Platzer M."/>
            <person name="Groth M."/>
            <person name="Szafranski K."/>
            <person name="Schliwa M."/>
        </authorList>
    </citation>
    <scope>NUCLEOTIDE SEQUENCE [LARGE SCALE GENOMIC DNA]</scope>
</reference>
<dbReference type="AlphaFoldDB" id="X6LVT9"/>
<evidence type="ECO:0000313" key="2">
    <source>
        <dbReference type="EMBL" id="ETO05744.1"/>
    </source>
</evidence>
<keyword evidence="3" id="KW-1185">Reference proteome</keyword>
<evidence type="ECO:0000313" key="3">
    <source>
        <dbReference type="Proteomes" id="UP000023152"/>
    </source>
</evidence>
<dbReference type="Proteomes" id="UP000023152">
    <property type="component" value="Unassembled WGS sequence"/>
</dbReference>
<evidence type="ECO:0000256" key="1">
    <source>
        <dbReference type="SAM" id="MobiDB-lite"/>
    </source>
</evidence>
<feature type="compositionally biased region" description="Basic residues" evidence="1">
    <location>
        <begin position="16"/>
        <end position="25"/>
    </location>
</feature>
<gene>
    <name evidence="2" type="ORF">RFI_31652</name>
</gene>